<proteinExistence type="predicted"/>
<evidence type="ECO:0000256" key="6">
    <source>
        <dbReference type="SAM" id="Phobius"/>
    </source>
</evidence>
<dbReference type="InterPro" id="IPR036259">
    <property type="entry name" value="MFS_trans_sf"/>
</dbReference>
<sequence>MIRDYVLFWTGSTISFLGTRATAIAYPLLALAVLHSPVAAGLIASVGMIPYLVLYLPGGVYVDRRDARTLMIAAETARLATASAMVAVVLTGNPGFALFALVAFADGTAAVIYSLAEVNLLRGIVDQPRIAGALAGNEARTSVAGLLGRPVGGLLFGLGHAVPFAAGAVTSLVSIGTLASLRPVPPGPRTDKALLTEVAEGLRWLRRDRFLRATTTLSGLENVVAHALFIVYLAVMQDRGVTAAATTVAFAATGAGSLAGAACAQWFFRRYGYRLFSLSLWVWALAMIPLVFWLTPATFAISSFTMTFAGIVGNVAYGTYMFTEVPPGMLARVKSVDMLLETAGVALGPLAGGLLIASLTPKAAVAVLLAGTLLIAAASLPTLRPGGR</sequence>
<dbReference type="GO" id="GO:0005886">
    <property type="term" value="C:plasma membrane"/>
    <property type="evidence" value="ECO:0007669"/>
    <property type="project" value="UniProtKB-SubCell"/>
</dbReference>
<evidence type="ECO:0000256" key="3">
    <source>
        <dbReference type="ARBA" id="ARBA00022692"/>
    </source>
</evidence>
<evidence type="ECO:0000256" key="5">
    <source>
        <dbReference type="ARBA" id="ARBA00023136"/>
    </source>
</evidence>
<organism evidence="7 8">
    <name type="scientific">Herbidospora solisilvae</name>
    <dbReference type="NCBI Taxonomy" id="2696284"/>
    <lineage>
        <taxon>Bacteria</taxon>
        <taxon>Bacillati</taxon>
        <taxon>Actinomycetota</taxon>
        <taxon>Actinomycetes</taxon>
        <taxon>Streptosporangiales</taxon>
        <taxon>Streptosporangiaceae</taxon>
        <taxon>Herbidospora</taxon>
    </lineage>
</organism>
<evidence type="ECO:0000313" key="7">
    <source>
        <dbReference type="EMBL" id="NAS25052.1"/>
    </source>
</evidence>
<keyword evidence="5 6" id="KW-0472">Membrane</keyword>
<dbReference type="CDD" id="cd06173">
    <property type="entry name" value="MFS_MefA_like"/>
    <property type="match status" value="1"/>
</dbReference>
<comment type="subcellular location">
    <subcellularLocation>
        <location evidence="1">Cell membrane</location>
        <topology evidence="1">Multi-pass membrane protein</topology>
    </subcellularLocation>
</comment>
<evidence type="ECO:0000256" key="2">
    <source>
        <dbReference type="ARBA" id="ARBA00022475"/>
    </source>
</evidence>
<feature type="transmembrane region" description="Helical" evidence="6">
    <location>
        <begin position="363"/>
        <end position="383"/>
    </location>
</feature>
<dbReference type="GO" id="GO:0022857">
    <property type="term" value="F:transmembrane transporter activity"/>
    <property type="evidence" value="ECO:0007669"/>
    <property type="project" value="InterPro"/>
</dbReference>
<dbReference type="PANTHER" id="PTHR23513:SF6">
    <property type="entry name" value="MAJOR FACILITATOR SUPERFAMILY ASSOCIATED DOMAIN-CONTAINING PROTEIN"/>
    <property type="match status" value="1"/>
</dbReference>
<dbReference type="EMBL" id="WXEW01000007">
    <property type="protein sequence ID" value="NAS25052.1"/>
    <property type="molecule type" value="Genomic_DNA"/>
</dbReference>
<reference evidence="7 8" key="1">
    <citation type="submission" date="2020-01" db="EMBL/GenBank/DDBJ databases">
        <title>Herbidospora sp. NEAU-GS84 nov., a novel actinomycete isolated from soil.</title>
        <authorList>
            <person name="Han L."/>
        </authorList>
    </citation>
    <scope>NUCLEOTIDE SEQUENCE [LARGE SCALE GENOMIC DNA]</scope>
    <source>
        <strain evidence="7 8">NEAU-GS84</strain>
    </source>
</reference>
<protein>
    <submittedName>
        <fullName evidence="7">MFS transporter</fullName>
    </submittedName>
</protein>
<keyword evidence="3 6" id="KW-0812">Transmembrane</keyword>
<evidence type="ECO:0000256" key="4">
    <source>
        <dbReference type="ARBA" id="ARBA00022989"/>
    </source>
</evidence>
<dbReference type="InterPro" id="IPR011701">
    <property type="entry name" value="MFS"/>
</dbReference>
<accession>A0A7C9NKS9</accession>
<dbReference type="RefSeq" id="WP_161482145.1">
    <property type="nucleotide sequence ID" value="NZ_WXEW01000007.1"/>
</dbReference>
<dbReference type="Pfam" id="PF07690">
    <property type="entry name" value="MFS_1"/>
    <property type="match status" value="1"/>
</dbReference>
<keyword evidence="4 6" id="KW-1133">Transmembrane helix</keyword>
<dbReference type="Gene3D" id="1.20.1250.20">
    <property type="entry name" value="MFS general substrate transporter like domains"/>
    <property type="match status" value="1"/>
</dbReference>
<feature type="transmembrane region" description="Helical" evidence="6">
    <location>
        <begin position="39"/>
        <end position="58"/>
    </location>
</feature>
<feature type="transmembrane region" description="Helical" evidence="6">
    <location>
        <begin position="210"/>
        <end position="235"/>
    </location>
</feature>
<keyword evidence="8" id="KW-1185">Reference proteome</keyword>
<feature type="transmembrane region" description="Helical" evidence="6">
    <location>
        <begin position="241"/>
        <end position="268"/>
    </location>
</feature>
<dbReference type="Proteomes" id="UP000479526">
    <property type="component" value="Unassembled WGS sequence"/>
</dbReference>
<feature type="transmembrane region" description="Helical" evidence="6">
    <location>
        <begin position="299"/>
        <end position="317"/>
    </location>
</feature>
<evidence type="ECO:0000313" key="8">
    <source>
        <dbReference type="Proteomes" id="UP000479526"/>
    </source>
</evidence>
<dbReference type="PANTHER" id="PTHR23513">
    <property type="entry name" value="INTEGRAL MEMBRANE EFFLUX PROTEIN-RELATED"/>
    <property type="match status" value="1"/>
</dbReference>
<dbReference type="SUPFAM" id="SSF103473">
    <property type="entry name" value="MFS general substrate transporter"/>
    <property type="match status" value="1"/>
</dbReference>
<name>A0A7C9NKS9_9ACTN</name>
<gene>
    <name evidence="7" type="ORF">GT755_25625</name>
</gene>
<feature type="transmembrane region" description="Helical" evidence="6">
    <location>
        <begin position="275"/>
        <end position="293"/>
    </location>
</feature>
<comment type="caution">
    <text evidence="7">The sequence shown here is derived from an EMBL/GenBank/DDBJ whole genome shotgun (WGS) entry which is preliminary data.</text>
</comment>
<evidence type="ECO:0000256" key="1">
    <source>
        <dbReference type="ARBA" id="ARBA00004651"/>
    </source>
</evidence>
<dbReference type="AlphaFoldDB" id="A0A7C9NKS9"/>
<keyword evidence="2" id="KW-1003">Cell membrane</keyword>
<feature type="transmembrane region" description="Helical" evidence="6">
    <location>
        <begin position="338"/>
        <end position="357"/>
    </location>
</feature>